<gene>
    <name evidence="3" type="primary">Mo02003</name>
    <name evidence="3" type="ORF">E5Q_02003</name>
</gene>
<dbReference type="AlphaFoldDB" id="G7DXN6"/>
<dbReference type="FunCoup" id="G7DXN6">
    <property type="interactions" value="577"/>
</dbReference>
<dbReference type="CDD" id="cd06257">
    <property type="entry name" value="DnaJ"/>
    <property type="match status" value="1"/>
</dbReference>
<dbReference type="SMART" id="SM00271">
    <property type="entry name" value="DnaJ"/>
    <property type="match status" value="1"/>
</dbReference>
<dbReference type="eggNOG" id="KOG1150">
    <property type="taxonomic scope" value="Eukaryota"/>
</dbReference>
<proteinExistence type="predicted"/>
<protein>
    <recommendedName>
        <fullName evidence="2">J domain-containing protein</fullName>
    </recommendedName>
</protein>
<dbReference type="Gene3D" id="1.10.287.110">
    <property type="entry name" value="DnaJ domain"/>
    <property type="match status" value="1"/>
</dbReference>
<dbReference type="SUPFAM" id="SSF46565">
    <property type="entry name" value="Chaperone J-domain"/>
    <property type="match status" value="1"/>
</dbReference>
<evidence type="ECO:0000259" key="2">
    <source>
        <dbReference type="PROSITE" id="PS50076"/>
    </source>
</evidence>
<keyword evidence="4" id="KW-1185">Reference proteome</keyword>
<evidence type="ECO:0000313" key="4">
    <source>
        <dbReference type="Proteomes" id="UP000009131"/>
    </source>
</evidence>
<accession>G7DXN6</accession>
<dbReference type="HOGENOM" id="CLU_070940_1_0_1"/>
<organism evidence="3 4">
    <name type="scientific">Mixia osmundae (strain CBS 9802 / IAM 14324 / JCM 22182 / KY 12970)</name>
    <dbReference type="NCBI Taxonomy" id="764103"/>
    <lineage>
        <taxon>Eukaryota</taxon>
        <taxon>Fungi</taxon>
        <taxon>Dikarya</taxon>
        <taxon>Basidiomycota</taxon>
        <taxon>Pucciniomycotina</taxon>
        <taxon>Mixiomycetes</taxon>
        <taxon>Mixiales</taxon>
        <taxon>Mixiaceae</taxon>
        <taxon>Mixia</taxon>
    </lineage>
</organism>
<evidence type="ECO:0000313" key="3">
    <source>
        <dbReference type="EMBL" id="GAA95346.1"/>
    </source>
</evidence>
<dbReference type="OMA" id="NWEDERD"/>
<dbReference type="EMBL" id="BABT02000061">
    <property type="protein sequence ID" value="GAA95346.1"/>
    <property type="molecule type" value="Genomic_DNA"/>
</dbReference>
<feature type="compositionally biased region" description="Basic and acidic residues" evidence="1">
    <location>
        <begin position="194"/>
        <end position="224"/>
    </location>
</feature>
<name>G7DXN6_MIXOS</name>
<dbReference type="InterPro" id="IPR036869">
    <property type="entry name" value="J_dom_sf"/>
</dbReference>
<dbReference type="InParanoid" id="G7DXN6"/>
<dbReference type="STRING" id="764103.G7DXN6"/>
<reference evidence="3 4" key="1">
    <citation type="journal article" date="2011" name="J. Gen. Appl. Microbiol.">
        <title>Draft genome sequencing of the enigmatic basidiomycete Mixia osmundae.</title>
        <authorList>
            <person name="Nishida H."/>
            <person name="Nagatsuka Y."/>
            <person name="Sugiyama J."/>
        </authorList>
    </citation>
    <scope>NUCLEOTIDE SEQUENCE [LARGE SCALE GENOMIC DNA]</scope>
    <source>
        <strain evidence="4">CBS 9802 / IAM 14324 / JCM 22182 / KY 12970</strain>
    </source>
</reference>
<dbReference type="OrthoDB" id="342454at2759"/>
<sequence length="243" mass="27886">MSSSSKAIDNARIKAEASLPAIDAPDDDGFDIDKFLNAEASSLAKEQEVMRVIRAFKLNPYAILDLPMDPGRVTDDDIRKTYRKKSLMIHPDKFKHPQGIEAFDKLKKASTDLLTPNLRASLDVTIKDARMLVLRALVPPLPRETPDDHPVLRRLRDPPLNERISMKTKEILIDEELRRRRAKQMTMIAEGAEAKRVEEAQEAYKRKTEDKKKWEDTREGRVQDWRSFQSGGKKKKQKLEVLG</sequence>
<dbReference type="PANTHER" id="PTHR46620">
    <property type="entry name" value="J DOMAIN-CONTAINING PROTEIN SPF31"/>
    <property type="match status" value="1"/>
</dbReference>
<dbReference type="InterPro" id="IPR001623">
    <property type="entry name" value="DnaJ_domain"/>
</dbReference>
<dbReference type="PROSITE" id="PS50076">
    <property type="entry name" value="DNAJ_2"/>
    <property type="match status" value="1"/>
</dbReference>
<dbReference type="RefSeq" id="XP_014569678.1">
    <property type="nucleotide sequence ID" value="XM_014714192.1"/>
</dbReference>
<dbReference type="Proteomes" id="UP000009131">
    <property type="component" value="Unassembled WGS sequence"/>
</dbReference>
<reference evidence="3 4" key="2">
    <citation type="journal article" date="2012" name="Open Biol.">
        <title>Characteristics of nucleosomes and linker DNA regions on the genome of the basidiomycete Mixia osmundae revealed by mono- and dinucleosome mapping.</title>
        <authorList>
            <person name="Nishida H."/>
            <person name="Kondo S."/>
            <person name="Matsumoto T."/>
            <person name="Suzuki Y."/>
            <person name="Yoshikawa H."/>
            <person name="Taylor T.D."/>
            <person name="Sugiyama J."/>
        </authorList>
    </citation>
    <scope>NUCLEOTIDE SEQUENCE [LARGE SCALE GENOMIC DNA]</scope>
    <source>
        <strain evidence="4">CBS 9802 / IAM 14324 / JCM 22182 / KY 12970</strain>
    </source>
</reference>
<evidence type="ECO:0000256" key="1">
    <source>
        <dbReference type="SAM" id="MobiDB-lite"/>
    </source>
</evidence>
<feature type="region of interest" description="Disordered" evidence="1">
    <location>
        <begin position="194"/>
        <end position="243"/>
    </location>
</feature>
<dbReference type="PANTHER" id="PTHR46620:SF1">
    <property type="entry name" value="J DOMAIN-CONTAINING PROTEIN SPF31"/>
    <property type="match status" value="1"/>
</dbReference>
<dbReference type="Pfam" id="PF00226">
    <property type="entry name" value="DnaJ"/>
    <property type="match status" value="1"/>
</dbReference>
<feature type="domain" description="J" evidence="2">
    <location>
        <begin position="59"/>
        <end position="126"/>
    </location>
</feature>
<comment type="caution">
    <text evidence="3">The sequence shown here is derived from an EMBL/GenBank/DDBJ whole genome shotgun (WGS) entry which is preliminary data.</text>
</comment>